<keyword evidence="3 5" id="KW-0697">Rotamase</keyword>
<feature type="compositionally biased region" description="Basic and acidic residues" evidence="6">
    <location>
        <begin position="248"/>
        <end position="275"/>
    </location>
</feature>
<feature type="compositionally biased region" description="Acidic residues" evidence="6">
    <location>
        <begin position="99"/>
        <end position="110"/>
    </location>
</feature>
<keyword evidence="4 5" id="KW-0413">Isomerase</keyword>
<evidence type="ECO:0000313" key="9">
    <source>
        <dbReference type="Proteomes" id="UP000708148"/>
    </source>
</evidence>
<feature type="compositionally biased region" description="Basic and acidic residues" evidence="6">
    <location>
        <begin position="202"/>
        <end position="218"/>
    </location>
</feature>
<dbReference type="OrthoDB" id="1902587at2759"/>
<evidence type="ECO:0000259" key="7">
    <source>
        <dbReference type="PROSITE" id="PS50059"/>
    </source>
</evidence>
<evidence type="ECO:0000256" key="4">
    <source>
        <dbReference type="ARBA" id="ARBA00023235"/>
    </source>
</evidence>
<dbReference type="InterPro" id="IPR041232">
    <property type="entry name" value="NPL"/>
</dbReference>
<comment type="caution">
    <text evidence="8">The sequence shown here is derived from an EMBL/GenBank/DDBJ whole genome shotgun (WGS) entry which is preliminary data.</text>
</comment>
<dbReference type="PANTHER" id="PTHR43811">
    <property type="entry name" value="FKBP-TYPE PEPTIDYL-PROLYL CIS-TRANS ISOMERASE FKPA"/>
    <property type="match status" value="1"/>
</dbReference>
<name>A0A8S1IWU9_9CHLO</name>
<dbReference type="EMBL" id="CAJHUC010001015">
    <property type="protein sequence ID" value="CAD7699426.1"/>
    <property type="molecule type" value="Genomic_DNA"/>
</dbReference>
<evidence type="ECO:0000256" key="3">
    <source>
        <dbReference type="ARBA" id="ARBA00023110"/>
    </source>
</evidence>
<comment type="catalytic activity">
    <reaction evidence="1 5">
        <text>[protein]-peptidylproline (omega=180) = [protein]-peptidylproline (omega=0)</text>
        <dbReference type="Rhea" id="RHEA:16237"/>
        <dbReference type="Rhea" id="RHEA-COMP:10747"/>
        <dbReference type="Rhea" id="RHEA-COMP:10748"/>
        <dbReference type="ChEBI" id="CHEBI:83833"/>
        <dbReference type="ChEBI" id="CHEBI:83834"/>
        <dbReference type="EC" id="5.2.1.8"/>
    </reaction>
</comment>
<dbReference type="InterPro" id="IPR046357">
    <property type="entry name" value="PPIase_dom_sf"/>
</dbReference>
<dbReference type="Gene3D" id="2.60.120.340">
    <property type="entry name" value="Nucleoplasmin core domain"/>
    <property type="match status" value="1"/>
</dbReference>
<evidence type="ECO:0000256" key="5">
    <source>
        <dbReference type="PROSITE-ProRule" id="PRU00277"/>
    </source>
</evidence>
<dbReference type="AlphaFoldDB" id="A0A8S1IWU9"/>
<evidence type="ECO:0000256" key="6">
    <source>
        <dbReference type="SAM" id="MobiDB-lite"/>
    </source>
</evidence>
<dbReference type="SUPFAM" id="SSF54534">
    <property type="entry name" value="FKBP-like"/>
    <property type="match status" value="1"/>
</dbReference>
<evidence type="ECO:0000256" key="1">
    <source>
        <dbReference type="ARBA" id="ARBA00000971"/>
    </source>
</evidence>
<dbReference type="Pfam" id="PF17800">
    <property type="entry name" value="NPL"/>
    <property type="match status" value="1"/>
</dbReference>
<feature type="compositionally biased region" description="Acidic residues" evidence="6">
    <location>
        <begin position="151"/>
        <end position="181"/>
    </location>
</feature>
<protein>
    <recommendedName>
        <fullName evidence="2 5">peptidylprolyl isomerase</fullName>
        <ecNumber evidence="2 5">5.2.1.8</ecNumber>
    </recommendedName>
</protein>
<reference evidence="8" key="1">
    <citation type="submission" date="2020-12" db="EMBL/GenBank/DDBJ databases">
        <authorList>
            <person name="Iha C."/>
        </authorList>
    </citation>
    <scope>NUCLEOTIDE SEQUENCE</scope>
</reference>
<feature type="domain" description="PPIase FKBP-type" evidence="7">
    <location>
        <begin position="305"/>
        <end position="392"/>
    </location>
</feature>
<feature type="compositionally biased region" description="Acidic residues" evidence="6">
    <location>
        <begin position="117"/>
        <end position="129"/>
    </location>
</feature>
<dbReference type="PANTHER" id="PTHR43811:SF19">
    <property type="entry name" value="39 KDA FK506-BINDING NUCLEAR PROTEIN"/>
    <property type="match status" value="1"/>
</dbReference>
<proteinExistence type="predicted"/>
<feature type="compositionally biased region" description="Basic and acidic residues" evidence="6">
    <location>
        <begin position="232"/>
        <end position="241"/>
    </location>
</feature>
<gene>
    <name evidence="8" type="ORF">OSTQU699_LOCUS4785</name>
</gene>
<keyword evidence="9" id="KW-1185">Reference proteome</keyword>
<dbReference type="GO" id="GO:0003755">
    <property type="term" value="F:peptidyl-prolyl cis-trans isomerase activity"/>
    <property type="evidence" value="ECO:0007669"/>
    <property type="project" value="UniProtKB-KW"/>
</dbReference>
<feature type="region of interest" description="Disordered" evidence="6">
    <location>
        <begin position="96"/>
        <end position="277"/>
    </location>
</feature>
<evidence type="ECO:0000256" key="2">
    <source>
        <dbReference type="ARBA" id="ARBA00013194"/>
    </source>
</evidence>
<accession>A0A8S1IWU9</accession>
<evidence type="ECO:0000313" key="8">
    <source>
        <dbReference type="EMBL" id="CAD7699426.1"/>
    </source>
</evidence>
<dbReference type="PROSITE" id="PS50059">
    <property type="entry name" value="FKBP_PPIASE"/>
    <property type="match status" value="1"/>
</dbReference>
<dbReference type="FunFam" id="3.10.50.40:FF:000006">
    <property type="entry name" value="Peptidyl-prolyl cis-trans isomerase"/>
    <property type="match status" value="1"/>
</dbReference>
<dbReference type="Proteomes" id="UP000708148">
    <property type="component" value="Unassembled WGS sequence"/>
</dbReference>
<feature type="compositionally biased region" description="Basic and acidic residues" evidence="6">
    <location>
        <begin position="130"/>
        <end position="144"/>
    </location>
</feature>
<dbReference type="Pfam" id="PF00254">
    <property type="entry name" value="FKBP_C"/>
    <property type="match status" value="1"/>
</dbReference>
<dbReference type="EC" id="5.2.1.8" evidence="2 5"/>
<dbReference type="Gene3D" id="3.10.50.40">
    <property type="match status" value="1"/>
</dbReference>
<sequence length="392" mass="42696">MAFFGTVVHLKKVWPYVPPPEGSRVLNLRQVALGPADAQAPGRRSSLMAKVGDGDPICLGTLVSGRTDFMSLDLMLDRYAELSIVGDCPLHVSGYFLPENDEDDEDEDEMAGMFGPEEGEEDSEEEEGGEGDKEGEERYPDWKRALMASIPDEDDEDEDPDFETEDEEDPEDTMLTVEDDGFVVPEGQDGAGAGMNGTADGNRGEQHVLKSGKKDVKKGSKRPAPGAPAAPEPKKRTHNPDDGGQENRITDKDKKLRLEKKAGQTQKAGEKETKANKKGQVVEYPNRLKIEKLVLGTGQKVAKAGKKVVVKYTGRLESGKVFDKTKGNSTFTFRLGCGEVISGWDKGVMHMRVGDKRRLTVPPSMGYGAQGVHGVIPPNAVLTFDVELVNVH</sequence>
<dbReference type="InterPro" id="IPR001179">
    <property type="entry name" value="PPIase_FKBP_dom"/>
</dbReference>
<organism evidence="8 9">
    <name type="scientific">Ostreobium quekettii</name>
    <dbReference type="NCBI Taxonomy" id="121088"/>
    <lineage>
        <taxon>Eukaryota</taxon>
        <taxon>Viridiplantae</taxon>
        <taxon>Chlorophyta</taxon>
        <taxon>core chlorophytes</taxon>
        <taxon>Ulvophyceae</taxon>
        <taxon>TCBD clade</taxon>
        <taxon>Bryopsidales</taxon>
        <taxon>Ostreobineae</taxon>
        <taxon>Ostreobiaceae</taxon>
        <taxon>Ostreobium</taxon>
    </lineage>
</organism>